<dbReference type="AlphaFoldDB" id="A0A0U5GQN6"/>
<sequence length="384" mass="42842">MALVAQCPTLCGLSLEILECIIRYLEPDINSIAQLAAVSPRLSAVAVPFLYRAIVVLHEYQIKSFTETVQRPRVRDTLRILTIHLHEPARNNGPSAEELSLELGFLFRFCDLTILTLVGASADTFDQFSAGDRYCTALEELSLYCCDLSPWAISQLLGLPRALRFLTYKGSRPRESYPGGKGPVHTTTDHAAYVTAINQQAYSLVALDVDFPVVNHGPNDPIDLTRLTSLRELTIRSGALHFEDLRDSKTLYVSFSLLPRGLISLTIWLRKDPKFPTIDLVNTYGFALHEALSLGVLDHLRVFTLNAFELVRLGEITSHSSSLGLANSFGQTFELRFGRQVSWETLPGLDCECAFYGPGIQYCKRLNGQMSYRQPGSPHRQMST</sequence>
<evidence type="ECO:0000313" key="2">
    <source>
        <dbReference type="Proteomes" id="UP000054771"/>
    </source>
</evidence>
<protein>
    <recommendedName>
        <fullName evidence="3">F-box domain-containing protein</fullName>
    </recommendedName>
</protein>
<dbReference type="STRING" id="454130.A0A0U5GQN6"/>
<dbReference type="EMBL" id="CDMC01000002">
    <property type="protein sequence ID" value="CEN60751.1"/>
    <property type="molecule type" value="Genomic_DNA"/>
</dbReference>
<reference evidence="2" key="1">
    <citation type="journal article" date="2016" name="Genome Announc.">
        <title>Draft genome sequences of fungus Aspergillus calidoustus.</title>
        <authorList>
            <person name="Horn F."/>
            <person name="Linde J."/>
            <person name="Mattern D.J."/>
            <person name="Walther G."/>
            <person name="Guthke R."/>
            <person name="Scherlach K."/>
            <person name="Martin K."/>
            <person name="Brakhage A.A."/>
            <person name="Petzke L."/>
            <person name="Valiante V."/>
        </authorList>
    </citation>
    <scope>NUCLEOTIDE SEQUENCE [LARGE SCALE GENOMIC DNA]</scope>
    <source>
        <strain evidence="2">SF006504</strain>
    </source>
</reference>
<evidence type="ECO:0008006" key="3">
    <source>
        <dbReference type="Google" id="ProtNLM"/>
    </source>
</evidence>
<dbReference type="Proteomes" id="UP000054771">
    <property type="component" value="Unassembled WGS sequence"/>
</dbReference>
<evidence type="ECO:0000313" key="1">
    <source>
        <dbReference type="EMBL" id="CEN60751.1"/>
    </source>
</evidence>
<organism evidence="1 2">
    <name type="scientific">Aspergillus calidoustus</name>
    <dbReference type="NCBI Taxonomy" id="454130"/>
    <lineage>
        <taxon>Eukaryota</taxon>
        <taxon>Fungi</taxon>
        <taxon>Dikarya</taxon>
        <taxon>Ascomycota</taxon>
        <taxon>Pezizomycotina</taxon>
        <taxon>Eurotiomycetes</taxon>
        <taxon>Eurotiomycetidae</taxon>
        <taxon>Eurotiales</taxon>
        <taxon>Aspergillaceae</taxon>
        <taxon>Aspergillus</taxon>
        <taxon>Aspergillus subgen. Nidulantes</taxon>
    </lineage>
</organism>
<proteinExistence type="predicted"/>
<gene>
    <name evidence="1" type="ORF">ASPCAL03184</name>
</gene>
<dbReference type="OrthoDB" id="2522477at2759"/>
<accession>A0A0U5GQN6</accession>
<name>A0A0U5GQN6_ASPCI</name>
<keyword evidence="2" id="KW-1185">Reference proteome</keyword>